<dbReference type="Gramene" id="LPERR10G00140.1">
    <property type="protein sequence ID" value="LPERR10G00140.1"/>
    <property type="gene ID" value="LPERR10G00140"/>
</dbReference>
<accession>A0A0D9XH73</accession>
<dbReference type="Proteomes" id="UP000032180">
    <property type="component" value="Chromosome 10"/>
</dbReference>
<dbReference type="HOGENOM" id="CLU_1484067_0_0_1"/>
<dbReference type="AlphaFoldDB" id="A0A0D9XH73"/>
<proteinExistence type="predicted"/>
<reference evidence="3" key="2">
    <citation type="submission" date="2013-12" db="EMBL/GenBank/DDBJ databases">
        <authorList>
            <person name="Yu Y."/>
            <person name="Lee S."/>
            <person name="de Baynast K."/>
            <person name="Wissotski M."/>
            <person name="Liu L."/>
            <person name="Talag J."/>
            <person name="Goicoechea J."/>
            <person name="Angelova A."/>
            <person name="Jetty R."/>
            <person name="Kudrna D."/>
            <person name="Golser W."/>
            <person name="Rivera L."/>
            <person name="Zhang J."/>
            <person name="Wing R."/>
        </authorList>
    </citation>
    <scope>NUCLEOTIDE SEQUENCE</scope>
</reference>
<organism evidence="2 3">
    <name type="scientific">Leersia perrieri</name>
    <dbReference type="NCBI Taxonomy" id="77586"/>
    <lineage>
        <taxon>Eukaryota</taxon>
        <taxon>Viridiplantae</taxon>
        <taxon>Streptophyta</taxon>
        <taxon>Embryophyta</taxon>
        <taxon>Tracheophyta</taxon>
        <taxon>Spermatophyta</taxon>
        <taxon>Magnoliopsida</taxon>
        <taxon>Liliopsida</taxon>
        <taxon>Poales</taxon>
        <taxon>Poaceae</taxon>
        <taxon>BOP clade</taxon>
        <taxon>Oryzoideae</taxon>
        <taxon>Oryzeae</taxon>
        <taxon>Oryzinae</taxon>
        <taxon>Leersia</taxon>
    </lineage>
</organism>
<keyword evidence="3" id="KW-1185">Reference proteome</keyword>
<evidence type="ECO:0000313" key="2">
    <source>
        <dbReference type="EnsemblPlants" id="LPERR10G00140.1"/>
    </source>
</evidence>
<protein>
    <submittedName>
        <fullName evidence="2">Uncharacterized protein</fullName>
    </submittedName>
</protein>
<evidence type="ECO:0000313" key="3">
    <source>
        <dbReference type="Proteomes" id="UP000032180"/>
    </source>
</evidence>
<feature type="compositionally biased region" description="Basic residues" evidence="1">
    <location>
        <begin position="89"/>
        <end position="99"/>
    </location>
</feature>
<feature type="compositionally biased region" description="Polar residues" evidence="1">
    <location>
        <begin position="140"/>
        <end position="150"/>
    </location>
</feature>
<evidence type="ECO:0000256" key="1">
    <source>
        <dbReference type="SAM" id="MobiDB-lite"/>
    </source>
</evidence>
<reference evidence="2 3" key="1">
    <citation type="submission" date="2012-08" db="EMBL/GenBank/DDBJ databases">
        <title>Oryza genome evolution.</title>
        <authorList>
            <person name="Wing R.A."/>
        </authorList>
    </citation>
    <scope>NUCLEOTIDE SEQUENCE</scope>
</reference>
<feature type="region of interest" description="Disordered" evidence="1">
    <location>
        <begin position="82"/>
        <end position="163"/>
    </location>
</feature>
<name>A0A0D9XH73_9ORYZ</name>
<reference evidence="2" key="3">
    <citation type="submission" date="2015-04" db="UniProtKB">
        <authorList>
            <consortium name="EnsemblPlants"/>
        </authorList>
    </citation>
    <scope>IDENTIFICATION</scope>
</reference>
<sequence length="182" mass="19464">MPSAAGVKYTCVLIHLFRLSLHVPRVGEEVTLTGHWVVDADVGPALRPPPPVGFTAAERNEAAVVRDGIVFVEDDGCDAKHEGREAALHQRRRGGRGRSSRPTSGREGTTRRRKDGLRMSRRRSFDAAAHRTTVPASDRATISSTSSAGSNGCRVGSGAAGTHARRRFRGGGIVSFVSNLAR</sequence>
<dbReference type="EnsemblPlants" id="LPERR10G00140.1">
    <property type="protein sequence ID" value="LPERR10G00140.1"/>
    <property type="gene ID" value="LPERR10G00140"/>
</dbReference>
<feature type="compositionally biased region" description="Basic residues" evidence="1">
    <location>
        <begin position="111"/>
        <end position="122"/>
    </location>
</feature>